<dbReference type="InterPro" id="IPR046357">
    <property type="entry name" value="PPIase_dom_sf"/>
</dbReference>
<sequence length="108" mass="11744">MPSHKGVRYQITSTGTGEAVFGEETSAFFDLEIRLNGGDHVQTVRYQRVNLRDREIIAGIRYGVSGMQAGETRELVIPPHLAYGTAGVPGKIPPEAVLKVTATLTTFE</sequence>
<dbReference type="Gene3D" id="3.10.50.40">
    <property type="match status" value="1"/>
</dbReference>
<protein>
    <recommendedName>
        <fullName evidence="5">Peptidyl-prolyl cis-trans isomerase</fullName>
        <ecNumber evidence="5">5.2.1.8</ecNumber>
    </recommendedName>
</protein>
<proteinExistence type="inferred from homology"/>
<dbReference type="eggNOG" id="COG0545">
    <property type="taxonomic scope" value="Bacteria"/>
</dbReference>
<comment type="similarity">
    <text evidence="5">Belongs to the FKBP-type PPIase family.</text>
</comment>
<accession>F0SSA2</accession>
<dbReference type="PANTHER" id="PTHR45779">
    <property type="entry name" value="PEPTIDYLPROLYL ISOMERASE"/>
    <property type="match status" value="1"/>
</dbReference>
<evidence type="ECO:0000256" key="1">
    <source>
        <dbReference type="ARBA" id="ARBA00000971"/>
    </source>
</evidence>
<dbReference type="EMBL" id="CP002546">
    <property type="protein sequence ID" value="ADY58113.1"/>
    <property type="molecule type" value="Genomic_DNA"/>
</dbReference>
<dbReference type="InterPro" id="IPR001179">
    <property type="entry name" value="PPIase_FKBP_dom"/>
</dbReference>
<gene>
    <name evidence="7" type="ordered locus">Plabr_0486</name>
</gene>
<dbReference type="PROSITE" id="PS50059">
    <property type="entry name" value="FKBP_PPIASE"/>
    <property type="match status" value="1"/>
</dbReference>
<evidence type="ECO:0000256" key="4">
    <source>
        <dbReference type="PROSITE-ProRule" id="PRU00277"/>
    </source>
</evidence>
<dbReference type="AlphaFoldDB" id="F0SSA2"/>
<evidence type="ECO:0000256" key="2">
    <source>
        <dbReference type="ARBA" id="ARBA00023110"/>
    </source>
</evidence>
<keyword evidence="8" id="KW-1185">Reference proteome</keyword>
<dbReference type="OrthoDB" id="280278at2"/>
<keyword evidence="2 4" id="KW-0697">Rotamase</keyword>
<dbReference type="HOGENOM" id="CLU_2194997_0_0_0"/>
<dbReference type="Pfam" id="PF00254">
    <property type="entry name" value="FKBP_C"/>
    <property type="match status" value="1"/>
</dbReference>
<dbReference type="RefSeq" id="WP_013626857.1">
    <property type="nucleotide sequence ID" value="NC_015174.1"/>
</dbReference>
<dbReference type="SUPFAM" id="SSF54534">
    <property type="entry name" value="FKBP-like"/>
    <property type="match status" value="1"/>
</dbReference>
<evidence type="ECO:0000256" key="3">
    <source>
        <dbReference type="ARBA" id="ARBA00023235"/>
    </source>
</evidence>
<evidence type="ECO:0000313" key="7">
    <source>
        <dbReference type="EMBL" id="ADY58113.1"/>
    </source>
</evidence>
<evidence type="ECO:0000256" key="5">
    <source>
        <dbReference type="RuleBase" id="RU003915"/>
    </source>
</evidence>
<evidence type="ECO:0000313" key="8">
    <source>
        <dbReference type="Proteomes" id="UP000006860"/>
    </source>
</evidence>
<dbReference type="InterPro" id="IPR044609">
    <property type="entry name" value="FKBP2/11"/>
</dbReference>
<organism evidence="7 8">
    <name type="scientific">Rubinisphaera brasiliensis (strain ATCC 49424 / DSM 5305 / JCM 21570 / IAM 15109 / NBRC 103401 / IFAM 1448)</name>
    <name type="common">Planctomyces brasiliensis</name>
    <dbReference type="NCBI Taxonomy" id="756272"/>
    <lineage>
        <taxon>Bacteria</taxon>
        <taxon>Pseudomonadati</taxon>
        <taxon>Planctomycetota</taxon>
        <taxon>Planctomycetia</taxon>
        <taxon>Planctomycetales</taxon>
        <taxon>Planctomycetaceae</taxon>
        <taxon>Rubinisphaera</taxon>
    </lineage>
</organism>
<reference evidence="8" key="1">
    <citation type="submission" date="2011-02" db="EMBL/GenBank/DDBJ databases">
        <title>The complete genome of Planctomyces brasiliensis DSM 5305.</title>
        <authorList>
            <person name="Lucas S."/>
            <person name="Copeland A."/>
            <person name="Lapidus A."/>
            <person name="Bruce D."/>
            <person name="Goodwin L."/>
            <person name="Pitluck S."/>
            <person name="Kyrpides N."/>
            <person name="Mavromatis K."/>
            <person name="Pagani I."/>
            <person name="Ivanova N."/>
            <person name="Ovchinnikova G."/>
            <person name="Lu M."/>
            <person name="Detter J.C."/>
            <person name="Han C."/>
            <person name="Land M."/>
            <person name="Hauser L."/>
            <person name="Markowitz V."/>
            <person name="Cheng J.-F."/>
            <person name="Hugenholtz P."/>
            <person name="Woyke T."/>
            <person name="Wu D."/>
            <person name="Tindall B."/>
            <person name="Pomrenke H.G."/>
            <person name="Brambilla E."/>
            <person name="Klenk H.-P."/>
            <person name="Eisen J.A."/>
        </authorList>
    </citation>
    <scope>NUCLEOTIDE SEQUENCE [LARGE SCALE GENOMIC DNA]</scope>
    <source>
        <strain evidence="8">ATCC 49424 / DSM 5305 / JCM 21570 / NBRC 103401 / IFAM 1448</strain>
    </source>
</reference>
<name>F0SSA2_RUBBR</name>
<dbReference type="EC" id="5.2.1.8" evidence="5"/>
<dbReference type="GO" id="GO:0003755">
    <property type="term" value="F:peptidyl-prolyl cis-trans isomerase activity"/>
    <property type="evidence" value="ECO:0007669"/>
    <property type="project" value="UniProtKB-UniRule"/>
</dbReference>
<feature type="domain" description="PPIase FKBP-type" evidence="6">
    <location>
        <begin position="6"/>
        <end position="108"/>
    </location>
</feature>
<comment type="catalytic activity">
    <reaction evidence="1 4 5">
        <text>[protein]-peptidylproline (omega=180) = [protein]-peptidylproline (omega=0)</text>
        <dbReference type="Rhea" id="RHEA:16237"/>
        <dbReference type="Rhea" id="RHEA-COMP:10747"/>
        <dbReference type="Rhea" id="RHEA-COMP:10748"/>
        <dbReference type="ChEBI" id="CHEBI:83833"/>
        <dbReference type="ChEBI" id="CHEBI:83834"/>
        <dbReference type="EC" id="5.2.1.8"/>
    </reaction>
</comment>
<dbReference type="PANTHER" id="PTHR45779:SF7">
    <property type="entry name" value="PEPTIDYLPROLYL ISOMERASE"/>
    <property type="match status" value="1"/>
</dbReference>
<evidence type="ECO:0000259" key="6">
    <source>
        <dbReference type="PROSITE" id="PS50059"/>
    </source>
</evidence>
<dbReference type="KEGG" id="pbs:Plabr_0486"/>
<dbReference type="Proteomes" id="UP000006860">
    <property type="component" value="Chromosome"/>
</dbReference>
<dbReference type="STRING" id="756272.Plabr_0486"/>
<keyword evidence="3 4" id="KW-0413">Isomerase</keyword>